<reference evidence="3 4" key="1">
    <citation type="journal article" date="2019" name="Int. J. Syst. Evol. Microbiol.">
        <title>The Global Catalogue of Microorganisms (GCM) 10K type strain sequencing project: providing services to taxonomists for standard genome sequencing and annotation.</title>
        <authorList>
            <consortium name="The Broad Institute Genomics Platform"/>
            <consortium name="The Broad Institute Genome Sequencing Center for Infectious Disease"/>
            <person name="Wu L."/>
            <person name="Ma J."/>
        </authorList>
    </citation>
    <scope>NUCLEOTIDE SEQUENCE [LARGE SCALE GENOMIC DNA]</scope>
    <source>
        <strain evidence="3 4">JCM 4505</strain>
    </source>
</reference>
<gene>
    <name evidence="3" type="ORF">GCM10010302_42340</name>
</gene>
<dbReference type="InterPro" id="IPR000835">
    <property type="entry name" value="HTH_MarR-typ"/>
</dbReference>
<evidence type="ECO:0000313" key="3">
    <source>
        <dbReference type="EMBL" id="GAA0299331.1"/>
    </source>
</evidence>
<dbReference type="Gene3D" id="1.10.10.10">
    <property type="entry name" value="Winged helix-like DNA-binding domain superfamily/Winged helix DNA-binding domain"/>
    <property type="match status" value="1"/>
</dbReference>
<evidence type="ECO:0000256" key="1">
    <source>
        <dbReference type="SAM" id="MobiDB-lite"/>
    </source>
</evidence>
<dbReference type="PRINTS" id="PR00598">
    <property type="entry name" value="HTHMARR"/>
</dbReference>
<dbReference type="PANTHER" id="PTHR33164">
    <property type="entry name" value="TRANSCRIPTIONAL REGULATOR, MARR FAMILY"/>
    <property type="match status" value="1"/>
</dbReference>
<dbReference type="InterPro" id="IPR036388">
    <property type="entry name" value="WH-like_DNA-bd_sf"/>
</dbReference>
<dbReference type="EMBL" id="BAAABV010000021">
    <property type="protein sequence ID" value="GAA0299331.1"/>
    <property type="molecule type" value="Genomic_DNA"/>
</dbReference>
<dbReference type="InterPro" id="IPR039422">
    <property type="entry name" value="MarR/SlyA-like"/>
</dbReference>
<name>A0ABN0VGW3_9ACTN</name>
<dbReference type="SMART" id="SM00347">
    <property type="entry name" value="HTH_MARR"/>
    <property type="match status" value="1"/>
</dbReference>
<proteinExistence type="predicted"/>
<dbReference type="InterPro" id="IPR036390">
    <property type="entry name" value="WH_DNA-bd_sf"/>
</dbReference>
<dbReference type="SUPFAM" id="SSF46785">
    <property type="entry name" value="Winged helix' DNA-binding domain"/>
    <property type="match status" value="1"/>
</dbReference>
<comment type="caution">
    <text evidence="3">The sequence shown here is derived from an EMBL/GenBank/DDBJ whole genome shotgun (WGS) entry which is preliminary data.</text>
</comment>
<organism evidence="3 4">
    <name type="scientific">Streptomyces polychromogenes</name>
    <dbReference type="NCBI Taxonomy" id="67342"/>
    <lineage>
        <taxon>Bacteria</taxon>
        <taxon>Bacillati</taxon>
        <taxon>Actinomycetota</taxon>
        <taxon>Actinomycetes</taxon>
        <taxon>Kitasatosporales</taxon>
        <taxon>Streptomycetaceae</taxon>
        <taxon>Streptomyces</taxon>
    </lineage>
</organism>
<sequence>MAYDRRVDTPPQPLTTGPDPATTGPRGAAFLLAQIGAHAAARFAERVGQLGLAPADVGLLRMIATQPGRSQRALAEDLGVVPSRVVTLIDNLEGKDLVERRRSAADRRNHELHLTAEGTRTLGAVSRAAAAHEDALLAALDPEQRTHLSGLLARIATEQGLTPGVHPGYRNRD</sequence>
<keyword evidence="4" id="KW-1185">Reference proteome</keyword>
<dbReference type="PANTHER" id="PTHR33164:SF89">
    <property type="entry name" value="MARR FAMILY REGULATORY PROTEIN"/>
    <property type="match status" value="1"/>
</dbReference>
<dbReference type="PROSITE" id="PS50995">
    <property type="entry name" value="HTH_MARR_2"/>
    <property type="match status" value="1"/>
</dbReference>
<protein>
    <recommendedName>
        <fullName evidence="2">HTH marR-type domain-containing protein</fullName>
    </recommendedName>
</protein>
<dbReference type="Proteomes" id="UP001501867">
    <property type="component" value="Unassembled WGS sequence"/>
</dbReference>
<dbReference type="Pfam" id="PF12802">
    <property type="entry name" value="MarR_2"/>
    <property type="match status" value="1"/>
</dbReference>
<evidence type="ECO:0000259" key="2">
    <source>
        <dbReference type="PROSITE" id="PS50995"/>
    </source>
</evidence>
<accession>A0ABN0VGW3</accession>
<feature type="domain" description="HTH marR-type" evidence="2">
    <location>
        <begin position="25"/>
        <end position="157"/>
    </location>
</feature>
<evidence type="ECO:0000313" key="4">
    <source>
        <dbReference type="Proteomes" id="UP001501867"/>
    </source>
</evidence>
<feature type="region of interest" description="Disordered" evidence="1">
    <location>
        <begin position="1"/>
        <end position="25"/>
    </location>
</feature>